<feature type="region of interest" description="Disordered" evidence="4">
    <location>
        <begin position="277"/>
        <end position="460"/>
    </location>
</feature>
<dbReference type="InterPro" id="IPR001452">
    <property type="entry name" value="SH3_domain"/>
</dbReference>
<feature type="compositionally biased region" description="Low complexity" evidence="4">
    <location>
        <begin position="91"/>
        <end position="115"/>
    </location>
</feature>
<feature type="domain" description="SAM" evidence="7">
    <location>
        <begin position="200"/>
        <end position="264"/>
    </location>
</feature>
<comment type="caution">
    <text evidence="8">The sequence shown here is derived from an EMBL/GenBank/DDBJ whole genome shotgun (WGS) entry which is preliminary data.</text>
</comment>
<dbReference type="GO" id="GO:0001881">
    <property type="term" value="P:receptor recycling"/>
    <property type="evidence" value="ECO:0007669"/>
    <property type="project" value="TreeGrafter"/>
</dbReference>
<evidence type="ECO:0000313" key="9">
    <source>
        <dbReference type="Proteomes" id="UP000769528"/>
    </source>
</evidence>
<reference evidence="8" key="2">
    <citation type="submission" date="2021-01" db="EMBL/GenBank/DDBJ databases">
        <authorList>
            <person name="Schikora-Tamarit M.A."/>
        </authorList>
    </citation>
    <scope>NUCLEOTIDE SEQUENCE</scope>
    <source>
        <strain evidence="8">CBS6341</strain>
    </source>
</reference>
<dbReference type="InterPro" id="IPR013761">
    <property type="entry name" value="SAM/pointed_sf"/>
</dbReference>
<dbReference type="EMBL" id="JAEUBF010000853">
    <property type="protein sequence ID" value="KAH3674478.1"/>
    <property type="molecule type" value="Genomic_DNA"/>
</dbReference>
<dbReference type="GO" id="GO:0042147">
    <property type="term" value="P:retrograde transport, endosome to Golgi"/>
    <property type="evidence" value="ECO:0007669"/>
    <property type="project" value="TreeGrafter"/>
</dbReference>
<dbReference type="CDD" id="cd13316">
    <property type="entry name" value="PH_Boi"/>
    <property type="match status" value="1"/>
</dbReference>
<dbReference type="InterPro" id="IPR001660">
    <property type="entry name" value="SAM"/>
</dbReference>
<reference evidence="8" key="1">
    <citation type="journal article" date="2021" name="Open Biol.">
        <title>Shared evolutionary footprints suggest mitochondrial oxidative damage underlies multiple complex I losses in fungi.</title>
        <authorList>
            <person name="Schikora-Tamarit M.A."/>
            <person name="Marcet-Houben M."/>
            <person name="Nosek J."/>
            <person name="Gabaldon T."/>
        </authorList>
    </citation>
    <scope>NUCLEOTIDE SEQUENCE</scope>
    <source>
        <strain evidence="8">CBS6341</strain>
    </source>
</reference>
<evidence type="ECO:0000256" key="1">
    <source>
        <dbReference type="ARBA" id="ARBA00022443"/>
    </source>
</evidence>
<dbReference type="GO" id="GO:0005802">
    <property type="term" value="C:trans-Golgi network"/>
    <property type="evidence" value="ECO:0007669"/>
    <property type="project" value="TreeGrafter"/>
</dbReference>
<evidence type="ECO:0000256" key="4">
    <source>
        <dbReference type="SAM" id="MobiDB-lite"/>
    </source>
</evidence>
<dbReference type="FunFam" id="2.30.29.30:FF:000230">
    <property type="entry name" value="Polarized growth protein (Boi2)"/>
    <property type="match status" value="1"/>
</dbReference>
<dbReference type="PROSITE" id="PS50003">
    <property type="entry name" value="PH_DOMAIN"/>
    <property type="match status" value="1"/>
</dbReference>
<dbReference type="PROSITE" id="PS50105">
    <property type="entry name" value="SAM_DOMAIN"/>
    <property type="match status" value="1"/>
</dbReference>
<proteinExistence type="predicted"/>
<evidence type="ECO:0008006" key="10">
    <source>
        <dbReference type="Google" id="ProtNLM"/>
    </source>
</evidence>
<feature type="compositionally biased region" description="Polar residues" evidence="4">
    <location>
        <begin position="121"/>
        <end position="132"/>
    </location>
</feature>
<dbReference type="SMART" id="SM00233">
    <property type="entry name" value="PH"/>
    <property type="match status" value="1"/>
</dbReference>
<dbReference type="SMART" id="SM00326">
    <property type="entry name" value="SH3"/>
    <property type="match status" value="1"/>
</dbReference>
<evidence type="ECO:0000313" key="8">
    <source>
        <dbReference type="EMBL" id="KAH3674478.1"/>
    </source>
</evidence>
<feature type="compositionally biased region" description="Low complexity" evidence="4">
    <location>
        <begin position="278"/>
        <end position="290"/>
    </location>
</feature>
<dbReference type="PANTHER" id="PTHR22902">
    <property type="entry name" value="SESQUIPEDALIAN"/>
    <property type="match status" value="1"/>
</dbReference>
<evidence type="ECO:0000256" key="2">
    <source>
        <dbReference type="ARBA" id="ARBA00022553"/>
    </source>
</evidence>
<gene>
    <name evidence="8" type="ORF">WICMUC_003316</name>
</gene>
<dbReference type="Gene3D" id="1.10.150.50">
    <property type="entry name" value="Transcription Factor, Ets-1"/>
    <property type="match status" value="1"/>
</dbReference>
<name>A0A9P8TCJ4_9ASCO</name>
<evidence type="ECO:0000259" key="5">
    <source>
        <dbReference type="PROSITE" id="PS50002"/>
    </source>
</evidence>
<feature type="compositionally biased region" description="Low complexity" evidence="4">
    <location>
        <begin position="347"/>
        <end position="360"/>
    </location>
</feature>
<dbReference type="GO" id="GO:0055037">
    <property type="term" value="C:recycling endosome"/>
    <property type="evidence" value="ECO:0007669"/>
    <property type="project" value="TreeGrafter"/>
</dbReference>
<feature type="compositionally biased region" description="Low complexity" evidence="4">
    <location>
        <begin position="549"/>
        <end position="560"/>
    </location>
</feature>
<feature type="compositionally biased region" description="Polar residues" evidence="4">
    <location>
        <begin position="641"/>
        <end position="651"/>
    </location>
</feature>
<dbReference type="SUPFAM" id="SSF47769">
    <property type="entry name" value="SAM/Pointed domain"/>
    <property type="match status" value="1"/>
</dbReference>
<keyword evidence="9" id="KW-1185">Reference proteome</keyword>
<dbReference type="InterPro" id="IPR001849">
    <property type="entry name" value="PH_domain"/>
</dbReference>
<dbReference type="SUPFAM" id="SSF50729">
    <property type="entry name" value="PH domain-like"/>
    <property type="match status" value="1"/>
</dbReference>
<dbReference type="PROSITE" id="PS50002">
    <property type="entry name" value="SH3"/>
    <property type="match status" value="1"/>
</dbReference>
<evidence type="ECO:0000259" key="7">
    <source>
        <dbReference type="PROSITE" id="PS50105"/>
    </source>
</evidence>
<dbReference type="CDD" id="cd09535">
    <property type="entry name" value="SAM_BOI-like_fungal"/>
    <property type="match status" value="1"/>
</dbReference>
<feature type="region of interest" description="Disordered" evidence="4">
    <location>
        <begin position="543"/>
        <end position="664"/>
    </location>
</feature>
<evidence type="ECO:0000259" key="6">
    <source>
        <dbReference type="PROSITE" id="PS50003"/>
    </source>
</evidence>
<dbReference type="InterPro" id="IPR036028">
    <property type="entry name" value="SH3-like_dom_sf"/>
</dbReference>
<dbReference type="SMART" id="SM00454">
    <property type="entry name" value="SAM"/>
    <property type="match status" value="1"/>
</dbReference>
<feature type="region of interest" description="Disordered" evidence="4">
    <location>
        <begin position="91"/>
        <end position="132"/>
    </location>
</feature>
<feature type="domain" description="SH3" evidence="5">
    <location>
        <begin position="19"/>
        <end position="83"/>
    </location>
</feature>
<keyword evidence="1 3" id="KW-0728">SH3 domain</keyword>
<dbReference type="OrthoDB" id="73680at2759"/>
<accession>A0A9P8TCJ4</accession>
<feature type="domain" description="PH" evidence="6">
    <location>
        <begin position="676"/>
        <end position="795"/>
    </location>
</feature>
<protein>
    <recommendedName>
        <fullName evidence="10">Protein BOI2</fullName>
    </recommendedName>
</protein>
<dbReference type="Pfam" id="PF07647">
    <property type="entry name" value="SAM_2"/>
    <property type="match status" value="1"/>
</dbReference>
<dbReference type="GO" id="GO:0005769">
    <property type="term" value="C:early endosome"/>
    <property type="evidence" value="ECO:0007669"/>
    <property type="project" value="TreeGrafter"/>
</dbReference>
<dbReference type="GO" id="GO:0005829">
    <property type="term" value="C:cytosol"/>
    <property type="evidence" value="ECO:0007669"/>
    <property type="project" value="GOC"/>
</dbReference>
<dbReference type="Gene3D" id="2.30.29.30">
    <property type="entry name" value="Pleckstrin-homology domain (PH domain)/Phosphotyrosine-binding domain (PTB)"/>
    <property type="match status" value="1"/>
</dbReference>
<organism evidence="8 9">
    <name type="scientific">Wickerhamomyces mucosus</name>
    <dbReference type="NCBI Taxonomy" id="1378264"/>
    <lineage>
        <taxon>Eukaryota</taxon>
        <taxon>Fungi</taxon>
        <taxon>Dikarya</taxon>
        <taxon>Ascomycota</taxon>
        <taxon>Saccharomycotina</taxon>
        <taxon>Saccharomycetes</taxon>
        <taxon>Phaffomycetales</taxon>
        <taxon>Wickerhamomycetaceae</taxon>
        <taxon>Wickerhamomyces</taxon>
    </lineage>
</organism>
<dbReference type="Proteomes" id="UP000769528">
    <property type="component" value="Unassembled WGS sequence"/>
</dbReference>
<dbReference type="InterPro" id="IPR045188">
    <property type="entry name" value="Boi1/Boi2-like"/>
</dbReference>
<dbReference type="PANTHER" id="PTHR22902:SF27">
    <property type="entry name" value="PLECKSTRIN HOMOLOGY DOMAIN-CONTAINING FAMILY A MEMBER 3"/>
    <property type="match status" value="1"/>
</dbReference>
<keyword evidence="2" id="KW-0597">Phosphoprotein</keyword>
<feature type="compositionally biased region" description="Polar residues" evidence="4">
    <location>
        <begin position="607"/>
        <end position="630"/>
    </location>
</feature>
<dbReference type="Gene3D" id="2.30.30.40">
    <property type="entry name" value="SH3 Domains"/>
    <property type="match status" value="1"/>
</dbReference>
<feature type="compositionally biased region" description="Polar residues" evidence="4">
    <location>
        <begin position="406"/>
        <end position="423"/>
    </location>
</feature>
<dbReference type="Pfam" id="PF14604">
    <property type="entry name" value="SH3_9"/>
    <property type="match status" value="1"/>
</dbReference>
<dbReference type="AlphaFoldDB" id="A0A9P8TCJ4"/>
<sequence length="956" mass="105327">MSDLRKQIPNIETDLEEQATGALYQVIKEFNARLEDELSLRLGDKIEVIADDREYNDGWYMGKSLSTAQIGLYPKSFTQLVPSLSRPSLLRSRSRRIASSTSSSANQSPISSSNLIPGFNKSASTTPTTNKTFSKFENELPETQTIEPQKKHSVVNNALSDIDKALEELRNEAELNSSTKDLGSDRVSTISLNPEDVETWSAEQVTQYFSSLGFDQHSSDQFLIHKITGAILIELELAYLKELDISSFGTRFEIFKEIEALKELAVSSQTTLQYPYDSNSSVQQNQQTSSLLAPPEVTRRNNGPSVDRDLESLTRPLVNHQRKKSRSLDDIPELGSKAPITTQFRQSSLSNTASSQSRSSRPPNFNVPELPRITSPSPTREQFVSPRRAPNPPSFPSPVQLHPERFSNQVTPTSNRNSLYDTTTHSRKPSYDINPSFAFNSKSIHSRKPSNDHSRNNSRNIKSLSVIDISPSHNHELNRPASSIYLDSNSHSRKSSAQFTKASNGHSRGLSDASILKSAKEENQHRRHSSVFSFLSNSNAFGAGTGIISPSRKSPTRPSSVIFTEEDIFEKKRDSPSRSTTFSRRSEVKLTDIPTLDPNAKRRSVSAKESQPPNNEVTENEVHTTSASKRSVSEAVRNKTLRNISSSNTLKRNNKKETSAFMEGIKNISPGESIKNAEAHGWMKKKGGIAVGTWKQRYFVLHGTRLSYFANSDDTRERGLIDITSHKVLPAKEDDKLVALYAATTGNGKFCFKLVPPAPGSKKGLTFTQPKVHYFAVETKEEMRYWMASLIKATIDIDESLPVLSSCATPTVSLQKAQILLQQARASARRRELEYATQDQSGNTSSISPIDTDSFDSSNLPPNSQTSPSTTINTGDATTPIISESNGFSSPFDIAGFAITPKSPKVDTSGNSSPVDEFKAKPYNAGALRHPSTRVVSSASAAAAAQAALKHANGKM</sequence>
<dbReference type="Pfam" id="PF00169">
    <property type="entry name" value="PH"/>
    <property type="match status" value="1"/>
</dbReference>
<evidence type="ECO:0000256" key="3">
    <source>
        <dbReference type="PROSITE-ProRule" id="PRU00192"/>
    </source>
</evidence>
<dbReference type="SUPFAM" id="SSF50044">
    <property type="entry name" value="SH3-domain"/>
    <property type="match status" value="1"/>
</dbReference>
<feature type="compositionally biased region" description="Polar residues" evidence="4">
    <location>
        <begin position="837"/>
        <end position="885"/>
    </location>
</feature>
<feature type="region of interest" description="Disordered" evidence="4">
    <location>
        <begin position="831"/>
        <end position="885"/>
    </location>
</feature>
<dbReference type="InterPro" id="IPR011993">
    <property type="entry name" value="PH-like_dom_sf"/>
</dbReference>
<dbReference type="GO" id="GO:0007032">
    <property type="term" value="P:endosome organization"/>
    <property type="evidence" value="ECO:0007669"/>
    <property type="project" value="TreeGrafter"/>
</dbReference>